<sequence length="308" mass="33685">MRSAFITGISGFTGAYLRDELMRAGYDVSGSVLSDPGPGEHVLDITSLEQCRHVIDVVRPSHIVHLAASSFVADDDKIDMYRVNVMGTLNLLQACADTGHRPEKIVIASSANVYGNTPGTVDESMTPAPVNHYGASKAAMEHLVRTWFDRLPIIITRPFNYTGCGQSERFLVPKIVASFVQKRSFIELGNLDVARDFSDVREVAYIYRALLEADAAGEVVNVCSERPYTLQEVIETVRKVSGHELEIRVNSQFVRANEVSVLVGSAAKLRRLVPGTMSIAFADTVEWMVRRGVDAAADGMVAQTSLHG</sequence>
<dbReference type="InterPro" id="IPR016040">
    <property type="entry name" value="NAD(P)-bd_dom"/>
</dbReference>
<evidence type="ECO:0000313" key="2">
    <source>
        <dbReference type="EMBL" id="KXU90928.1"/>
    </source>
</evidence>
<dbReference type="Gene3D" id="3.40.50.720">
    <property type="entry name" value="NAD(P)-binding Rossmann-like Domain"/>
    <property type="match status" value="1"/>
</dbReference>
<dbReference type="RefSeq" id="WP_062124260.1">
    <property type="nucleotide sequence ID" value="NZ_LRBG01000002.1"/>
</dbReference>
<dbReference type="SUPFAM" id="SSF51735">
    <property type="entry name" value="NAD(P)-binding Rossmann-fold domains"/>
    <property type="match status" value="1"/>
</dbReference>
<dbReference type="Proteomes" id="UP000075613">
    <property type="component" value="Unassembled WGS sequence"/>
</dbReference>
<dbReference type="STRING" id="1399968.CI15_03210"/>
<feature type="domain" description="NAD(P)-binding" evidence="1">
    <location>
        <begin position="5"/>
        <end position="285"/>
    </location>
</feature>
<gene>
    <name evidence="2" type="ORF">CI15_03210</name>
</gene>
<name>A0A149Q0T0_9BURK</name>
<protein>
    <submittedName>
        <fullName evidence="2">GDP-mannose 4,6 dehydratase</fullName>
    </submittedName>
</protein>
<organism evidence="2 3">
    <name type="scientific">Paraburkholderia monticola</name>
    <dbReference type="NCBI Taxonomy" id="1399968"/>
    <lineage>
        <taxon>Bacteria</taxon>
        <taxon>Pseudomonadati</taxon>
        <taxon>Pseudomonadota</taxon>
        <taxon>Betaproteobacteria</taxon>
        <taxon>Burkholderiales</taxon>
        <taxon>Burkholderiaceae</taxon>
        <taxon>Paraburkholderia</taxon>
    </lineage>
</organism>
<accession>A0A149Q0T0</accession>
<dbReference type="PANTHER" id="PTHR43000">
    <property type="entry name" value="DTDP-D-GLUCOSE 4,6-DEHYDRATASE-RELATED"/>
    <property type="match status" value="1"/>
</dbReference>
<evidence type="ECO:0000259" key="1">
    <source>
        <dbReference type="Pfam" id="PF16363"/>
    </source>
</evidence>
<proteinExistence type="predicted"/>
<dbReference type="OrthoDB" id="5295702at2"/>
<evidence type="ECO:0000313" key="3">
    <source>
        <dbReference type="Proteomes" id="UP000075613"/>
    </source>
</evidence>
<reference evidence="2 3" key="1">
    <citation type="journal article" date="2015" name="Int. J. Syst. Evol. Microbiol.">
        <title>Burkholderia monticola sp. nov., isolated from mountain soil.</title>
        <authorList>
            <person name="Baek I."/>
            <person name="Seo B."/>
            <person name="Lee I."/>
            <person name="Yi H."/>
            <person name="Chun J."/>
        </authorList>
    </citation>
    <scope>NUCLEOTIDE SEQUENCE [LARGE SCALE GENOMIC DNA]</scope>
    <source>
        <strain evidence="2 3">JC2948</strain>
    </source>
</reference>
<dbReference type="AlphaFoldDB" id="A0A149Q0T0"/>
<comment type="caution">
    <text evidence="2">The sequence shown here is derived from an EMBL/GenBank/DDBJ whole genome shotgun (WGS) entry which is preliminary data.</text>
</comment>
<dbReference type="InterPro" id="IPR036291">
    <property type="entry name" value="NAD(P)-bd_dom_sf"/>
</dbReference>
<keyword evidence="3" id="KW-1185">Reference proteome</keyword>
<dbReference type="Pfam" id="PF16363">
    <property type="entry name" value="GDP_Man_Dehyd"/>
    <property type="match status" value="1"/>
</dbReference>
<dbReference type="Gene3D" id="3.90.25.10">
    <property type="entry name" value="UDP-galactose 4-epimerase, domain 1"/>
    <property type="match status" value="1"/>
</dbReference>
<dbReference type="EMBL" id="LRBG01000002">
    <property type="protein sequence ID" value="KXU90928.1"/>
    <property type="molecule type" value="Genomic_DNA"/>
</dbReference>